<gene>
    <name evidence="7" type="ORF">C3942_16385</name>
</gene>
<dbReference type="GO" id="GO:0005886">
    <property type="term" value="C:plasma membrane"/>
    <property type="evidence" value="ECO:0007669"/>
    <property type="project" value="UniProtKB-SubCell"/>
</dbReference>
<organism evidence="7 8">
    <name type="scientific">Solimonas fluminis</name>
    <dbReference type="NCBI Taxonomy" id="2086571"/>
    <lineage>
        <taxon>Bacteria</taxon>
        <taxon>Pseudomonadati</taxon>
        <taxon>Pseudomonadota</taxon>
        <taxon>Gammaproteobacteria</taxon>
        <taxon>Nevskiales</taxon>
        <taxon>Nevskiaceae</taxon>
        <taxon>Solimonas</taxon>
    </lineage>
</organism>
<keyword evidence="8" id="KW-1185">Reference proteome</keyword>
<evidence type="ECO:0000256" key="2">
    <source>
        <dbReference type="ARBA" id="ARBA00022692"/>
    </source>
</evidence>
<feature type="transmembrane region" description="Helical" evidence="5">
    <location>
        <begin position="651"/>
        <end position="671"/>
    </location>
</feature>
<evidence type="ECO:0000313" key="7">
    <source>
        <dbReference type="EMBL" id="PPE72992.1"/>
    </source>
</evidence>
<dbReference type="AlphaFoldDB" id="A0A2S5TDJ0"/>
<keyword evidence="3 5" id="KW-1133">Transmembrane helix</keyword>
<dbReference type="EMBL" id="PSNW01000009">
    <property type="protein sequence ID" value="PPE72992.1"/>
    <property type="molecule type" value="Genomic_DNA"/>
</dbReference>
<evidence type="ECO:0000313" key="8">
    <source>
        <dbReference type="Proteomes" id="UP000238220"/>
    </source>
</evidence>
<protein>
    <submittedName>
        <fullName evidence="7">Phosphate ABC transporter permease</fullName>
    </submittedName>
</protein>
<comment type="subcellular location">
    <subcellularLocation>
        <location evidence="1 5">Cell membrane</location>
        <topology evidence="1 5">Multi-pass membrane protein</topology>
    </subcellularLocation>
</comment>
<evidence type="ECO:0000256" key="3">
    <source>
        <dbReference type="ARBA" id="ARBA00022989"/>
    </source>
</evidence>
<dbReference type="PROSITE" id="PS50928">
    <property type="entry name" value="ABC_TM1"/>
    <property type="match status" value="1"/>
</dbReference>
<keyword evidence="4 5" id="KW-0472">Membrane</keyword>
<keyword evidence="5" id="KW-0813">Transport</keyword>
<dbReference type="PANTHER" id="PTHR42727:SF1">
    <property type="entry name" value="PHOSPHATE TRANSPORT SYSTEM PERMEASE"/>
    <property type="match status" value="1"/>
</dbReference>
<comment type="caution">
    <text evidence="7">The sequence shown here is derived from an EMBL/GenBank/DDBJ whole genome shotgun (WGS) entry which is preliminary data.</text>
</comment>
<feature type="transmembrane region" description="Helical" evidence="5">
    <location>
        <begin position="606"/>
        <end position="630"/>
    </location>
</feature>
<dbReference type="RefSeq" id="WP_104231435.1">
    <property type="nucleotide sequence ID" value="NZ_PSNW01000009.1"/>
</dbReference>
<evidence type="ECO:0000256" key="4">
    <source>
        <dbReference type="ARBA" id="ARBA00023136"/>
    </source>
</evidence>
<dbReference type="InterPro" id="IPR036322">
    <property type="entry name" value="WD40_repeat_dom_sf"/>
</dbReference>
<dbReference type="Pfam" id="PF00528">
    <property type="entry name" value="BPD_transp_1"/>
    <property type="match status" value="1"/>
</dbReference>
<feature type="transmembrane region" description="Helical" evidence="5">
    <location>
        <begin position="459"/>
        <end position="482"/>
    </location>
</feature>
<dbReference type="Gene3D" id="1.10.3720.10">
    <property type="entry name" value="MetI-like"/>
    <property type="match status" value="1"/>
</dbReference>
<sequence>MSETRVSPVAATLEHSIVGGKAAGMQGRYLKDNLAKWVVWIGGLGVIVALMLIFIYLLSEVAPLFRGAELKQRQEFALPGGQGKTLYFAAEEQGEVGMRLMDSGAVAFFDLYDGKERGQVQLPVGGQGIVSARELSAEAGSIGAQLADGSVLVFRHKYLVSYPNDKRVITPDVEYPFGETPLAFMSEGGHSLALREERGTLLMAAADAAGSVHLRAYEKQESLMGDVSFDVGSESVFAPAVAPDLLLIEPLLSWMYVIDREAGKIAFYKLDGANAPKLVHIYEAGAAIEDARYLAGGISIVVAQANGVVSQWFPARDKDGNTYLARVREFDLPGSKPVTAIGPEMRRRGFAVGDSEGHVALFYATAERMIEERKVLDGPVQFLSFNPRAQYLAVLGADGKLAGFDVHNEHPEVSLKALWGKIWYESYDEPKWLWQSSSASSDFEPKFSMTPLSIGTVKGAFYAMIFAIPLAVLGAIFTANFMSPEMRQVVKPSVEVLAALPSVILGFLAGLWLAPFVETNLPGVFLTLLLLPLSIPLFGYVWTRMPRSIRLRTPAGWEAAMLIPVIAFVVWFCFAIAKPLEAVAFGGNMQGWMDHTLGIGYDQRNALVVGIAMGIAVIPVIFSIAEDAIFSVPKQLSLGSLALGATPWQTLVGVVLPTASPGIFSAIMIGLGRAVGETMIVLMATGNTPVTDFSLFQGMRTFAANIAVEMPESEVGSTHFRLLFFAGLVLFLFTFVLNTLAEVVRQRLRKRYSNL</sequence>
<name>A0A2S5TDJ0_9GAMM</name>
<dbReference type="InterPro" id="IPR000515">
    <property type="entry name" value="MetI-like"/>
</dbReference>
<dbReference type="Proteomes" id="UP000238220">
    <property type="component" value="Unassembled WGS sequence"/>
</dbReference>
<feature type="transmembrane region" description="Helical" evidence="5">
    <location>
        <begin position="720"/>
        <end position="741"/>
    </location>
</feature>
<dbReference type="GO" id="GO:0055085">
    <property type="term" value="P:transmembrane transport"/>
    <property type="evidence" value="ECO:0007669"/>
    <property type="project" value="InterPro"/>
</dbReference>
<feature type="transmembrane region" description="Helical" evidence="5">
    <location>
        <begin position="555"/>
        <end position="577"/>
    </location>
</feature>
<comment type="similarity">
    <text evidence="5">Belongs to the binding-protein-dependent transport system permease family.</text>
</comment>
<dbReference type="InterPro" id="IPR035906">
    <property type="entry name" value="MetI-like_sf"/>
</dbReference>
<dbReference type="CDD" id="cd06261">
    <property type="entry name" value="TM_PBP2"/>
    <property type="match status" value="1"/>
</dbReference>
<evidence type="ECO:0000256" key="5">
    <source>
        <dbReference type="RuleBase" id="RU363032"/>
    </source>
</evidence>
<feature type="domain" description="ABC transmembrane type-1" evidence="6">
    <location>
        <begin position="453"/>
        <end position="741"/>
    </location>
</feature>
<accession>A0A2S5TDJ0</accession>
<dbReference type="SUPFAM" id="SSF50978">
    <property type="entry name" value="WD40 repeat-like"/>
    <property type="match status" value="1"/>
</dbReference>
<keyword evidence="2 5" id="KW-0812">Transmembrane</keyword>
<evidence type="ECO:0000256" key="1">
    <source>
        <dbReference type="ARBA" id="ARBA00004651"/>
    </source>
</evidence>
<dbReference type="SUPFAM" id="SSF161098">
    <property type="entry name" value="MetI-like"/>
    <property type="match status" value="1"/>
</dbReference>
<proteinExistence type="inferred from homology"/>
<dbReference type="OrthoDB" id="9785113at2"/>
<feature type="transmembrane region" description="Helical" evidence="5">
    <location>
        <begin position="37"/>
        <end position="58"/>
    </location>
</feature>
<evidence type="ECO:0000259" key="6">
    <source>
        <dbReference type="PROSITE" id="PS50928"/>
    </source>
</evidence>
<feature type="transmembrane region" description="Helical" evidence="5">
    <location>
        <begin position="494"/>
        <end position="517"/>
    </location>
</feature>
<dbReference type="PANTHER" id="PTHR42727">
    <property type="entry name" value="PHOSPHATE TRANSPORT SYSTEM PERMEASE PROTEIN"/>
    <property type="match status" value="1"/>
</dbReference>
<feature type="transmembrane region" description="Helical" evidence="5">
    <location>
        <begin position="523"/>
        <end position="543"/>
    </location>
</feature>
<reference evidence="7 8" key="1">
    <citation type="submission" date="2018-02" db="EMBL/GenBank/DDBJ databases">
        <title>Genome sequencing of Solimonas sp. HR-BB.</title>
        <authorList>
            <person name="Lee Y."/>
            <person name="Jeon C.O."/>
        </authorList>
    </citation>
    <scope>NUCLEOTIDE SEQUENCE [LARGE SCALE GENOMIC DNA]</scope>
    <source>
        <strain evidence="7 8">HR-BB</strain>
    </source>
</reference>